<sequence length="78" mass="8955">MEVHCFFLSHCLEPDAYTGTALVDMYAKCVRLDCTWRVFDALERMNLATWNSLVAGHANTGQFEAALKLVERMKRNML</sequence>
<dbReference type="PANTHER" id="PTHR47926">
    <property type="entry name" value="PENTATRICOPEPTIDE REPEAT-CONTAINING PROTEIN"/>
    <property type="match status" value="1"/>
</dbReference>
<evidence type="ECO:0000313" key="4">
    <source>
        <dbReference type="EMBL" id="KQK04630.1"/>
    </source>
</evidence>
<dbReference type="PROSITE" id="PS51375">
    <property type="entry name" value="PPR"/>
    <property type="match status" value="1"/>
</dbReference>
<evidence type="ECO:0000313" key="5">
    <source>
        <dbReference type="EnsemblPlants" id="KQK04630"/>
    </source>
</evidence>
<organism evidence="4">
    <name type="scientific">Brachypodium distachyon</name>
    <name type="common">Purple false brome</name>
    <name type="synonym">Trachynia distachya</name>
    <dbReference type="NCBI Taxonomy" id="15368"/>
    <lineage>
        <taxon>Eukaryota</taxon>
        <taxon>Viridiplantae</taxon>
        <taxon>Streptophyta</taxon>
        <taxon>Embryophyta</taxon>
        <taxon>Tracheophyta</taxon>
        <taxon>Spermatophyta</taxon>
        <taxon>Magnoliopsida</taxon>
        <taxon>Liliopsida</taxon>
        <taxon>Poales</taxon>
        <taxon>Poaceae</taxon>
        <taxon>BOP clade</taxon>
        <taxon>Pooideae</taxon>
        <taxon>Stipodae</taxon>
        <taxon>Brachypodieae</taxon>
        <taxon>Brachypodium</taxon>
    </lineage>
</organism>
<keyword evidence="1" id="KW-0677">Repeat</keyword>
<dbReference type="Gramene" id="KQK04630">
    <property type="protein sequence ID" value="KQK04630"/>
    <property type="gene ID" value="BRADI_2g14770v3"/>
</dbReference>
<reference evidence="4 5" key="1">
    <citation type="journal article" date="2010" name="Nature">
        <title>Genome sequencing and analysis of the model grass Brachypodium distachyon.</title>
        <authorList>
            <consortium name="International Brachypodium Initiative"/>
        </authorList>
    </citation>
    <scope>NUCLEOTIDE SEQUENCE [LARGE SCALE GENOMIC DNA]</scope>
    <source>
        <strain evidence="4 5">Bd21</strain>
    </source>
</reference>
<gene>
    <name evidence="4" type="ORF">BRADI_2g14770v3</name>
</gene>
<reference evidence="4" key="2">
    <citation type="submission" date="2017-06" db="EMBL/GenBank/DDBJ databases">
        <title>WGS assembly of Brachypodium distachyon.</title>
        <authorList>
            <consortium name="The International Brachypodium Initiative"/>
            <person name="Lucas S."/>
            <person name="Harmon-Smith M."/>
            <person name="Lail K."/>
            <person name="Tice H."/>
            <person name="Grimwood J."/>
            <person name="Bruce D."/>
            <person name="Barry K."/>
            <person name="Shu S."/>
            <person name="Lindquist E."/>
            <person name="Wang M."/>
            <person name="Pitluck S."/>
            <person name="Vogel J.P."/>
            <person name="Garvin D.F."/>
            <person name="Mockler T.C."/>
            <person name="Schmutz J."/>
            <person name="Rokhsar D."/>
            <person name="Bevan M.W."/>
        </authorList>
    </citation>
    <scope>NUCLEOTIDE SEQUENCE</scope>
    <source>
        <strain evidence="4">Bd21</strain>
    </source>
</reference>
<dbReference type="InterPro" id="IPR046960">
    <property type="entry name" value="PPR_At4g14850-like_plant"/>
</dbReference>
<proteinExistence type="predicted"/>
<evidence type="ECO:0000313" key="6">
    <source>
        <dbReference type="Proteomes" id="UP000008810"/>
    </source>
</evidence>
<keyword evidence="2" id="KW-0809">Transit peptide</keyword>
<dbReference type="AlphaFoldDB" id="I1HFX1"/>
<evidence type="ECO:0008006" key="7">
    <source>
        <dbReference type="Google" id="ProtNLM"/>
    </source>
</evidence>
<dbReference type="InParanoid" id="I1HFX1"/>
<dbReference type="InterPro" id="IPR002885">
    <property type="entry name" value="PPR_rpt"/>
</dbReference>
<evidence type="ECO:0000256" key="1">
    <source>
        <dbReference type="ARBA" id="ARBA00022737"/>
    </source>
</evidence>
<dbReference type="OrthoDB" id="786827at2759"/>
<reference evidence="5" key="3">
    <citation type="submission" date="2018-08" db="UniProtKB">
        <authorList>
            <consortium name="EnsemblPlants"/>
        </authorList>
    </citation>
    <scope>IDENTIFICATION</scope>
    <source>
        <strain evidence="5">cv. Bd21</strain>
    </source>
</reference>
<dbReference type="eggNOG" id="KOG4197">
    <property type="taxonomic scope" value="Eukaryota"/>
</dbReference>
<dbReference type="HOGENOM" id="CLU_2625375_0_0_1"/>
<dbReference type="GO" id="GO:0009451">
    <property type="term" value="P:RNA modification"/>
    <property type="evidence" value="ECO:0007669"/>
    <property type="project" value="InterPro"/>
</dbReference>
<accession>I1HFX1</accession>
<feature type="repeat" description="PPR" evidence="3">
    <location>
        <begin position="46"/>
        <end position="78"/>
    </location>
</feature>
<evidence type="ECO:0000256" key="2">
    <source>
        <dbReference type="ARBA" id="ARBA00022946"/>
    </source>
</evidence>
<dbReference type="InterPro" id="IPR011990">
    <property type="entry name" value="TPR-like_helical_dom_sf"/>
</dbReference>
<name>I1HFX1_BRADI</name>
<protein>
    <recommendedName>
        <fullName evidence="7">Pentatricopeptide repeat-containing protein</fullName>
    </recommendedName>
</protein>
<dbReference type="GO" id="GO:0003723">
    <property type="term" value="F:RNA binding"/>
    <property type="evidence" value="ECO:0007669"/>
    <property type="project" value="InterPro"/>
</dbReference>
<dbReference type="EnsemblPlants" id="KQK04630">
    <property type="protein sequence ID" value="KQK04630"/>
    <property type="gene ID" value="BRADI_2g14770v3"/>
</dbReference>
<dbReference type="Proteomes" id="UP000008810">
    <property type="component" value="Chromosome 2"/>
</dbReference>
<evidence type="ECO:0000256" key="3">
    <source>
        <dbReference type="PROSITE-ProRule" id="PRU00708"/>
    </source>
</evidence>
<keyword evidence="6" id="KW-1185">Reference proteome</keyword>
<dbReference type="Gene3D" id="1.25.40.10">
    <property type="entry name" value="Tetratricopeptide repeat domain"/>
    <property type="match status" value="1"/>
</dbReference>
<dbReference type="PANTHER" id="PTHR47926:SF347">
    <property type="entry name" value="PENTATRICOPEPTIDE REPEAT-CONTAINING PROTEIN"/>
    <property type="match status" value="1"/>
</dbReference>
<dbReference type="STRING" id="15368.I1HFX1"/>
<dbReference type="Pfam" id="PF01535">
    <property type="entry name" value="PPR"/>
    <property type="match status" value="1"/>
</dbReference>
<dbReference type="EMBL" id="CM000881">
    <property type="protein sequence ID" value="KQK04630.1"/>
    <property type="molecule type" value="Genomic_DNA"/>
</dbReference>
<dbReference type="NCBIfam" id="TIGR00756">
    <property type="entry name" value="PPR"/>
    <property type="match status" value="1"/>
</dbReference>